<keyword evidence="8 12" id="KW-0812">Transmembrane</keyword>
<dbReference type="PANTHER" id="PTHR30070">
    <property type="entry name" value="HEME EXPORTER PROTEIN B"/>
    <property type="match status" value="1"/>
</dbReference>
<evidence type="ECO:0000256" key="10">
    <source>
        <dbReference type="ARBA" id="ARBA00022989"/>
    </source>
</evidence>
<dbReference type="Proteomes" id="UP000321555">
    <property type="component" value="Chromosome"/>
</dbReference>
<evidence type="ECO:0000256" key="5">
    <source>
        <dbReference type="ARBA" id="ARBA00022448"/>
    </source>
</evidence>
<evidence type="ECO:0000313" key="13">
    <source>
        <dbReference type="EMBL" id="QED49028.1"/>
    </source>
</evidence>
<comment type="function">
    <text evidence="1">Required for the export of heme to the periplasm for the biogenesis of c-type cytochromes.</text>
</comment>
<evidence type="ECO:0000256" key="7">
    <source>
        <dbReference type="ARBA" id="ARBA00022519"/>
    </source>
</evidence>
<dbReference type="PANTHER" id="PTHR30070:SF1">
    <property type="entry name" value="CYTOCHROME C BIOGENESIS B-RELATED"/>
    <property type="match status" value="1"/>
</dbReference>
<dbReference type="Pfam" id="PF03379">
    <property type="entry name" value="CcmB"/>
    <property type="match status" value="1"/>
</dbReference>
<sequence length="227" mass="25078">MMTILSDALAIASKDIRNELKSKQTIGMMVIFSSLVILIFSFAFDPTNNTVKAIIPGLIWVITIFSGLLGLNRSFLLENENASLTGLKVAPIDLSSIYLGKVIANFLFVIITQIISIPVLFILFDYRFTGEWVWFLLIVFIATFGFITVGTFLAALAANAKNSEMLLPVLLLPLLSPLMIAAVQATRIVLGQDGIEDALSWLQLMVGYDLLFFAACFFLFEFLMEGS</sequence>
<comment type="similarity">
    <text evidence="3">Belongs to the CcmB/CycW/HelB family.</text>
</comment>
<dbReference type="STRING" id="1742359.GCA_001439625_02791"/>
<evidence type="ECO:0000313" key="14">
    <source>
        <dbReference type="Proteomes" id="UP000321555"/>
    </source>
</evidence>
<feature type="transmembrane region" description="Helical" evidence="12">
    <location>
        <begin position="50"/>
        <end position="71"/>
    </location>
</feature>
<feature type="transmembrane region" description="Helical" evidence="12">
    <location>
        <begin position="165"/>
        <end position="185"/>
    </location>
</feature>
<proteinExistence type="inferred from homology"/>
<dbReference type="GO" id="GO:1903607">
    <property type="term" value="P:cytochrome c biosynthetic process"/>
    <property type="evidence" value="ECO:0007669"/>
    <property type="project" value="TreeGrafter"/>
</dbReference>
<dbReference type="KEGG" id="bda:FSZ17_18105"/>
<keyword evidence="10 12" id="KW-1133">Transmembrane helix</keyword>
<evidence type="ECO:0000256" key="6">
    <source>
        <dbReference type="ARBA" id="ARBA00022475"/>
    </source>
</evidence>
<dbReference type="OrthoDB" id="9812809at2"/>
<keyword evidence="14" id="KW-1185">Reference proteome</keyword>
<dbReference type="AlphaFoldDB" id="A0A5B8Z7R6"/>
<evidence type="ECO:0000256" key="2">
    <source>
        <dbReference type="ARBA" id="ARBA00004429"/>
    </source>
</evidence>
<feature type="transmembrane region" description="Helical" evidence="12">
    <location>
        <begin position="132"/>
        <end position="158"/>
    </location>
</feature>
<dbReference type="RefSeq" id="WP_057772236.1">
    <property type="nucleotide sequence ID" value="NZ_CP042593.1"/>
</dbReference>
<dbReference type="InterPro" id="IPR026031">
    <property type="entry name" value="Cyt_c_CcmB_bac"/>
</dbReference>
<keyword evidence="6" id="KW-1003">Cell membrane</keyword>
<dbReference type="PIRSF" id="PIRSF002764">
    <property type="entry name" value="CcmB"/>
    <property type="match status" value="1"/>
</dbReference>
<keyword evidence="11 12" id="KW-0472">Membrane</keyword>
<protein>
    <recommendedName>
        <fullName evidence="4">Heme exporter protein B</fullName>
    </recommendedName>
</protein>
<dbReference type="EMBL" id="CP042593">
    <property type="protein sequence ID" value="QED49028.1"/>
    <property type="molecule type" value="Genomic_DNA"/>
</dbReference>
<keyword evidence="7" id="KW-0997">Cell inner membrane</keyword>
<gene>
    <name evidence="13" type="ORF">FSZ17_18105</name>
</gene>
<comment type="subcellular location">
    <subcellularLocation>
        <location evidence="2">Cell inner membrane</location>
        <topology evidence="2">Multi-pass membrane protein</topology>
    </subcellularLocation>
</comment>
<evidence type="ECO:0000256" key="9">
    <source>
        <dbReference type="ARBA" id="ARBA00022748"/>
    </source>
</evidence>
<name>A0A5B8Z7R6_CYTDA</name>
<keyword evidence="5" id="KW-0813">Transport</keyword>
<dbReference type="GO" id="GO:0017004">
    <property type="term" value="P:cytochrome complex assembly"/>
    <property type="evidence" value="ECO:0007669"/>
    <property type="project" value="UniProtKB-KW"/>
</dbReference>
<dbReference type="GO" id="GO:0005886">
    <property type="term" value="C:plasma membrane"/>
    <property type="evidence" value="ECO:0007669"/>
    <property type="project" value="UniProtKB-SubCell"/>
</dbReference>
<evidence type="ECO:0000256" key="3">
    <source>
        <dbReference type="ARBA" id="ARBA00010544"/>
    </source>
</evidence>
<evidence type="ECO:0000256" key="11">
    <source>
        <dbReference type="ARBA" id="ARBA00023136"/>
    </source>
</evidence>
<dbReference type="PRINTS" id="PR01414">
    <property type="entry name" value="CCMBBIOGNSIS"/>
</dbReference>
<feature type="transmembrane region" description="Helical" evidence="12">
    <location>
        <begin position="102"/>
        <end position="126"/>
    </location>
</feature>
<reference evidence="14" key="1">
    <citation type="submission" date="2019-08" db="EMBL/GenBank/DDBJ databases">
        <authorList>
            <person name="Zheng X."/>
        </authorList>
    </citation>
    <scope>NUCLEOTIDE SEQUENCE [LARGE SCALE GENOMIC DNA]</scope>
    <source>
        <strain evidence="14">FJAT-25496</strain>
    </source>
</reference>
<accession>A0A5B8Z7R6</accession>
<evidence type="ECO:0000256" key="12">
    <source>
        <dbReference type="SAM" id="Phobius"/>
    </source>
</evidence>
<evidence type="ECO:0000256" key="8">
    <source>
        <dbReference type="ARBA" id="ARBA00022692"/>
    </source>
</evidence>
<keyword evidence="9" id="KW-0201">Cytochrome c-type biogenesis</keyword>
<evidence type="ECO:0000256" key="4">
    <source>
        <dbReference type="ARBA" id="ARBA00016452"/>
    </source>
</evidence>
<organism evidence="13 14">
    <name type="scientific">Cytobacillus dafuensis</name>
    <name type="common">Bacillus dafuensis</name>
    <dbReference type="NCBI Taxonomy" id="1742359"/>
    <lineage>
        <taxon>Bacteria</taxon>
        <taxon>Bacillati</taxon>
        <taxon>Bacillota</taxon>
        <taxon>Bacilli</taxon>
        <taxon>Bacillales</taxon>
        <taxon>Bacillaceae</taxon>
        <taxon>Cytobacillus</taxon>
    </lineage>
</organism>
<evidence type="ECO:0000256" key="1">
    <source>
        <dbReference type="ARBA" id="ARBA00002442"/>
    </source>
</evidence>
<dbReference type="InterPro" id="IPR003544">
    <property type="entry name" value="Cyt_c_biogenesis_CcmB"/>
</dbReference>
<feature type="transmembrane region" description="Helical" evidence="12">
    <location>
        <begin position="205"/>
        <end position="224"/>
    </location>
</feature>
<dbReference type="GO" id="GO:0015232">
    <property type="term" value="F:heme transmembrane transporter activity"/>
    <property type="evidence" value="ECO:0007669"/>
    <property type="project" value="InterPro"/>
</dbReference>
<feature type="transmembrane region" description="Helical" evidence="12">
    <location>
        <begin position="26"/>
        <end position="44"/>
    </location>
</feature>